<evidence type="ECO:0000313" key="2">
    <source>
        <dbReference type="EMBL" id="ETV98093.1"/>
    </source>
</evidence>
<name>A0A024TVN4_9STRA</name>
<feature type="non-terminal residue" evidence="2">
    <location>
        <position position="1"/>
    </location>
</feature>
<feature type="compositionally biased region" description="Low complexity" evidence="1">
    <location>
        <begin position="30"/>
        <end position="42"/>
    </location>
</feature>
<proteinExistence type="predicted"/>
<dbReference type="AlphaFoldDB" id="A0A024TVN4"/>
<accession>A0A024TVN4</accession>
<protein>
    <submittedName>
        <fullName evidence="2">Uncharacterized protein</fullName>
    </submittedName>
</protein>
<organism evidence="2">
    <name type="scientific">Aphanomyces invadans</name>
    <dbReference type="NCBI Taxonomy" id="157072"/>
    <lineage>
        <taxon>Eukaryota</taxon>
        <taxon>Sar</taxon>
        <taxon>Stramenopiles</taxon>
        <taxon>Oomycota</taxon>
        <taxon>Saprolegniomycetes</taxon>
        <taxon>Saprolegniales</taxon>
        <taxon>Verrucalvaceae</taxon>
        <taxon>Aphanomyces</taxon>
    </lineage>
</organism>
<evidence type="ECO:0000256" key="1">
    <source>
        <dbReference type="SAM" id="MobiDB-lite"/>
    </source>
</evidence>
<gene>
    <name evidence="2" type="ORF">H310_08838</name>
</gene>
<dbReference type="GeneID" id="20085888"/>
<reference evidence="2" key="1">
    <citation type="submission" date="2013-12" db="EMBL/GenBank/DDBJ databases">
        <title>The Genome Sequence of Aphanomyces invadans NJM9701.</title>
        <authorList>
            <consortium name="The Broad Institute Genomics Platform"/>
            <person name="Russ C."/>
            <person name="Tyler B."/>
            <person name="van West P."/>
            <person name="Dieguez-Uribeondo J."/>
            <person name="Young S.K."/>
            <person name="Zeng Q."/>
            <person name="Gargeya S."/>
            <person name="Fitzgerald M."/>
            <person name="Abouelleil A."/>
            <person name="Alvarado L."/>
            <person name="Chapman S.B."/>
            <person name="Gainer-Dewar J."/>
            <person name="Goldberg J."/>
            <person name="Griggs A."/>
            <person name="Gujja S."/>
            <person name="Hansen M."/>
            <person name="Howarth C."/>
            <person name="Imamovic A."/>
            <person name="Ireland A."/>
            <person name="Larimer J."/>
            <person name="McCowan C."/>
            <person name="Murphy C."/>
            <person name="Pearson M."/>
            <person name="Poon T.W."/>
            <person name="Priest M."/>
            <person name="Roberts A."/>
            <person name="Saif S."/>
            <person name="Shea T."/>
            <person name="Sykes S."/>
            <person name="Wortman J."/>
            <person name="Nusbaum C."/>
            <person name="Birren B."/>
        </authorList>
    </citation>
    <scope>NUCLEOTIDE SEQUENCE [LARGE SCALE GENOMIC DNA]</scope>
    <source>
        <strain evidence="2">NJM9701</strain>
    </source>
</reference>
<dbReference type="RefSeq" id="XP_008872968.1">
    <property type="nucleotide sequence ID" value="XM_008874746.1"/>
</dbReference>
<dbReference type="VEuPathDB" id="FungiDB:H310_08838"/>
<sequence length="276" mass="32002">RICPLGMSQFHTDVAFEAAEHYGEDEDLDPTTQPHPHAQQPNHPQPQPISQEYFKVDKPSYVWSVIYKLKTPQLNKRQKTCFYVCIKCIEENVPWQDCLINLVKQNPSNGTLHIKNRHPAVWNDHVDAQAGIEKKEKTKLDVGTTNLPAMSRKRARPSPFQGSIESLDFPRESITTMLTPKQYDDDISNTDRERLELHRLDIQLRYDLENQRLALERRREERAEREFELKQRLILAQTKESEFNLKANRLRLKVDMAKLGVPVGDVSLVLGDEVAI</sequence>
<dbReference type="EMBL" id="KI913970">
    <property type="protein sequence ID" value="ETV98093.1"/>
    <property type="molecule type" value="Genomic_DNA"/>
</dbReference>
<dbReference type="OrthoDB" id="69384at2759"/>
<feature type="region of interest" description="Disordered" evidence="1">
    <location>
        <begin position="24"/>
        <end position="50"/>
    </location>
</feature>